<reference evidence="1 2" key="1">
    <citation type="submission" date="2018-10" db="EMBL/GenBank/DDBJ databases">
        <title>GWAS and RNA-Seq identify cryptic mechanisms of antimicrobial resistance in Acinetobacter baumannii.</title>
        <authorList>
            <person name="Sahl J.W."/>
        </authorList>
    </citation>
    <scope>NUCLEOTIDE SEQUENCE [LARGE SCALE GENOMIC DNA]</scope>
    <source>
        <strain evidence="1 2">TG28175</strain>
    </source>
</reference>
<feature type="non-terminal residue" evidence="1">
    <location>
        <position position="1"/>
    </location>
</feature>
<dbReference type="Proteomes" id="UP000280073">
    <property type="component" value="Unassembled WGS sequence"/>
</dbReference>
<evidence type="ECO:0000313" key="1">
    <source>
        <dbReference type="EMBL" id="RSR62643.1"/>
    </source>
</evidence>
<organism evidence="1 2">
    <name type="scientific">Acinetobacter baumannii</name>
    <dbReference type="NCBI Taxonomy" id="470"/>
    <lineage>
        <taxon>Bacteria</taxon>
        <taxon>Pseudomonadati</taxon>
        <taxon>Pseudomonadota</taxon>
        <taxon>Gammaproteobacteria</taxon>
        <taxon>Moraxellales</taxon>
        <taxon>Moraxellaceae</taxon>
        <taxon>Acinetobacter</taxon>
        <taxon>Acinetobacter calcoaceticus/baumannii complex</taxon>
    </lineage>
</organism>
<accession>A0A3R9S9U3</accession>
<gene>
    <name evidence="1" type="ORF">EA686_03545</name>
</gene>
<protein>
    <recommendedName>
        <fullName evidence="3">L-glutamate gamma-semialdehyde dehydrogenase</fullName>
    </recommendedName>
</protein>
<proteinExistence type="predicted"/>
<name>A0A3R9S9U3_ACIBA</name>
<comment type="caution">
    <text evidence="1">The sequence shown here is derived from an EMBL/GenBank/DDBJ whole genome shotgun (WGS) entry which is preliminary data.</text>
</comment>
<dbReference type="EMBL" id="RFDI01000117">
    <property type="protein sequence ID" value="RSR62643.1"/>
    <property type="molecule type" value="Genomic_DNA"/>
</dbReference>
<dbReference type="AlphaFoldDB" id="A0A3R9S9U3"/>
<evidence type="ECO:0008006" key="3">
    <source>
        <dbReference type="Google" id="ProtNLM"/>
    </source>
</evidence>
<sequence>KDVLDAITTIKNITTDDFDAVLHHGNREEIFSLQQEIASRSGAIVGITHVEPNESIPLERLVIERAISVNTAAAGGNASLMTMSE</sequence>
<evidence type="ECO:0000313" key="2">
    <source>
        <dbReference type="Proteomes" id="UP000280073"/>
    </source>
</evidence>